<evidence type="ECO:0000256" key="2">
    <source>
        <dbReference type="ARBA" id="ARBA00022786"/>
    </source>
</evidence>
<reference evidence="3 4" key="1">
    <citation type="submission" date="2018-09" db="EMBL/GenBank/DDBJ databases">
        <title>A high-quality reference genome of wild soybean provides a powerful tool to mine soybean genomes.</title>
        <authorList>
            <person name="Xie M."/>
            <person name="Chung C.Y.L."/>
            <person name="Li M.-W."/>
            <person name="Wong F.-L."/>
            <person name="Chan T.-F."/>
            <person name="Lam H.-M."/>
        </authorList>
    </citation>
    <scope>NUCLEOTIDE SEQUENCE [LARGE SCALE GENOMIC DNA]</scope>
    <source>
        <strain evidence="4">cv. W05</strain>
        <tissue evidence="3">Hypocotyl of etiolated seedlings</tissue>
    </source>
</reference>
<keyword evidence="1" id="KW-0677">Repeat</keyword>
<dbReference type="SMR" id="A0A445M022"/>
<sequence length="325" mass="35652">MIALALELCCTLMGDKRSNQSIGLAVRNKVLPQALTLIKSSLLQGQALSALQNVFAALVYSANTSIDYVLESLFASAKPSPQSGGIAKQALHSIAQCVTILCLVAGDQKCSSTVKMLTDILKDDNSSNSVSFSLQRKDLSTYAHIENIVIESFQTPFEEIKSAASYALGNIVVGNLPKYLPFILDQIDNQQKKQYLLPHSLKEVIVRQSVDKAKFQESSVEKILNLLFNHCESEEERVCNVMPVKLIPALKVRTTSPSAFTRATVVIAVKYSIDNNRVVIMSMQHVRRAAVLAISTLAHNKPNLIKGLLPDLLPLLYDQTIVKVT</sequence>
<dbReference type="Gene3D" id="1.25.10.10">
    <property type="entry name" value="Leucine-rich Repeat Variant"/>
    <property type="match status" value="1"/>
</dbReference>
<comment type="caution">
    <text evidence="3">The sequence shown here is derived from an EMBL/GenBank/DDBJ whole genome shotgun (WGS) entry which is preliminary data.</text>
</comment>
<evidence type="ECO:0000313" key="3">
    <source>
        <dbReference type="EMBL" id="RZC28884.1"/>
    </source>
</evidence>
<name>A0A445M022_GLYSO</name>
<evidence type="ECO:0000313" key="4">
    <source>
        <dbReference type="Proteomes" id="UP000289340"/>
    </source>
</evidence>
<accession>A0A445M022</accession>
<organism evidence="3 4">
    <name type="scientific">Glycine soja</name>
    <name type="common">Wild soybean</name>
    <dbReference type="NCBI Taxonomy" id="3848"/>
    <lineage>
        <taxon>Eukaryota</taxon>
        <taxon>Viridiplantae</taxon>
        <taxon>Streptophyta</taxon>
        <taxon>Embryophyta</taxon>
        <taxon>Tracheophyta</taxon>
        <taxon>Spermatophyta</taxon>
        <taxon>Magnoliopsida</taxon>
        <taxon>eudicotyledons</taxon>
        <taxon>Gunneridae</taxon>
        <taxon>Pentapetalae</taxon>
        <taxon>rosids</taxon>
        <taxon>fabids</taxon>
        <taxon>Fabales</taxon>
        <taxon>Fabaceae</taxon>
        <taxon>Papilionoideae</taxon>
        <taxon>50 kb inversion clade</taxon>
        <taxon>NPAAA clade</taxon>
        <taxon>indigoferoid/millettioid clade</taxon>
        <taxon>Phaseoleae</taxon>
        <taxon>Glycine</taxon>
        <taxon>Glycine subgen. Soja</taxon>
    </lineage>
</organism>
<gene>
    <name evidence="3" type="ORF">D0Y65_000739</name>
</gene>
<dbReference type="InterPro" id="IPR016024">
    <property type="entry name" value="ARM-type_fold"/>
</dbReference>
<dbReference type="GO" id="GO:0010265">
    <property type="term" value="P:SCF complex assembly"/>
    <property type="evidence" value="ECO:0007669"/>
    <property type="project" value="InterPro"/>
</dbReference>
<keyword evidence="2" id="KW-0833">Ubl conjugation pathway</keyword>
<protein>
    <submittedName>
        <fullName evidence="3">Cullin-associated NEDD8-dissociated protein 1</fullName>
    </submittedName>
</protein>
<dbReference type="InterPro" id="IPR011989">
    <property type="entry name" value="ARM-like"/>
</dbReference>
<dbReference type="InterPro" id="IPR039852">
    <property type="entry name" value="CAND1/CAND2"/>
</dbReference>
<dbReference type="AlphaFoldDB" id="A0A445M022"/>
<evidence type="ECO:0000256" key="1">
    <source>
        <dbReference type="ARBA" id="ARBA00022737"/>
    </source>
</evidence>
<dbReference type="SUPFAM" id="SSF48371">
    <property type="entry name" value="ARM repeat"/>
    <property type="match status" value="1"/>
</dbReference>
<keyword evidence="4" id="KW-1185">Reference proteome</keyword>
<dbReference type="PANTHER" id="PTHR12696">
    <property type="entry name" value="TIP120"/>
    <property type="match status" value="1"/>
</dbReference>
<proteinExistence type="predicted"/>
<dbReference type="EMBL" id="QZWG01000001">
    <property type="protein sequence ID" value="RZC28884.1"/>
    <property type="molecule type" value="Genomic_DNA"/>
</dbReference>
<dbReference type="Proteomes" id="UP000289340">
    <property type="component" value="Chromosome 1"/>
</dbReference>